<dbReference type="NCBIfam" id="TIGR00254">
    <property type="entry name" value="GGDEF"/>
    <property type="match status" value="1"/>
</dbReference>
<organism evidence="4 5">
    <name type="scientific">Acinetobacter bouvetii</name>
    <dbReference type="NCBI Taxonomy" id="202951"/>
    <lineage>
        <taxon>Bacteria</taxon>
        <taxon>Pseudomonadati</taxon>
        <taxon>Pseudomonadota</taxon>
        <taxon>Gammaproteobacteria</taxon>
        <taxon>Moraxellales</taxon>
        <taxon>Moraxellaceae</taxon>
        <taxon>Acinetobacter</taxon>
    </lineage>
</organism>
<name>A0A811G7R4_9GAMM</name>
<reference evidence="4 5" key="1">
    <citation type="submission" date="2020-02" db="EMBL/GenBank/DDBJ databases">
        <authorList>
            <person name="Chaudhuri R."/>
        </authorList>
    </citation>
    <scope>NUCLEOTIDE SEQUENCE [LARGE SCALE GENOMIC DNA]</scope>
    <source>
        <strain evidence="4">SFB21</strain>
    </source>
</reference>
<dbReference type="PANTHER" id="PTHR44757">
    <property type="entry name" value="DIGUANYLATE CYCLASE DGCP"/>
    <property type="match status" value="1"/>
</dbReference>
<dbReference type="RefSeq" id="WP_174558074.1">
    <property type="nucleotide sequence ID" value="NZ_CADDTS010000002.1"/>
</dbReference>
<keyword evidence="4" id="KW-0378">Hydrolase</keyword>
<dbReference type="InterPro" id="IPR000014">
    <property type="entry name" value="PAS"/>
</dbReference>
<dbReference type="Pfam" id="PF00563">
    <property type="entry name" value="EAL"/>
    <property type="match status" value="1"/>
</dbReference>
<dbReference type="SUPFAM" id="SSF55785">
    <property type="entry name" value="PYP-like sensor domain (PAS domain)"/>
    <property type="match status" value="2"/>
</dbReference>
<dbReference type="InterPro" id="IPR013656">
    <property type="entry name" value="PAS_4"/>
</dbReference>
<evidence type="ECO:0000259" key="3">
    <source>
        <dbReference type="PROSITE" id="PS50887"/>
    </source>
</evidence>
<dbReference type="CDD" id="cd01948">
    <property type="entry name" value="EAL"/>
    <property type="match status" value="1"/>
</dbReference>
<accession>A0A811G7R4</accession>
<dbReference type="EMBL" id="CADDTS010000002">
    <property type="protein sequence ID" value="CAB1206638.1"/>
    <property type="molecule type" value="Genomic_DNA"/>
</dbReference>
<proteinExistence type="predicted"/>
<dbReference type="InterPro" id="IPR001633">
    <property type="entry name" value="EAL_dom"/>
</dbReference>
<evidence type="ECO:0000313" key="4">
    <source>
        <dbReference type="EMBL" id="CAB1206638.1"/>
    </source>
</evidence>
<dbReference type="Pfam" id="PF00990">
    <property type="entry name" value="GGDEF"/>
    <property type="match status" value="1"/>
</dbReference>
<dbReference type="Gene3D" id="3.30.70.270">
    <property type="match status" value="1"/>
</dbReference>
<dbReference type="CDD" id="cd00130">
    <property type="entry name" value="PAS"/>
    <property type="match status" value="1"/>
</dbReference>
<feature type="domain" description="PAC" evidence="1">
    <location>
        <begin position="228"/>
        <end position="282"/>
    </location>
</feature>
<evidence type="ECO:0000259" key="2">
    <source>
        <dbReference type="PROSITE" id="PS50883"/>
    </source>
</evidence>
<dbReference type="InterPro" id="IPR035919">
    <property type="entry name" value="EAL_sf"/>
</dbReference>
<evidence type="ECO:0000313" key="5">
    <source>
        <dbReference type="Proteomes" id="UP000489961"/>
    </source>
</evidence>
<dbReference type="InterPro" id="IPR000160">
    <property type="entry name" value="GGDEF_dom"/>
</dbReference>
<dbReference type="InterPro" id="IPR052155">
    <property type="entry name" value="Biofilm_reg_signaling"/>
</dbReference>
<dbReference type="Gene3D" id="3.30.450.20">
    <property type="entry name" value="PAS domain"/>
    <property type="match status" value="2"/>
</dbReference>
<dbReference type="Proteomes" id="UP000489961">
    <property type="component" value="Unassembled WGS sequence"/>
</dbReference>
<protein>
    <submittedName>
        <fullName evidence="4">Cyclic di-GMP phosphodiesterase Gmr</fullName>
        <ecNumber evidence="4">3.1.4.52</ecNumber>
    </submittedName>
</protein>
<feature type="domain" description="EAL" evidence="2">
    <location>
        <begin position="455"/>
        <end position="711"/>
    </location>
</feature>
<dbReference type="SMART" id="SM00267">
    <property type="entry name" value="GGDEF"/>
    <property type="match status" value="1"/>
</dbReference>
<dbReference type="Gene3D" id="3.20.20.450">
    <property type="entry name" value="EAL domain"/>
    <property type="match status" value="1"/>
</dbReference>
<evidence type="ECO:0000259" key="1">
    <source>
        <dbReference type="PROSITE" id="PS50113"/>
    </source>
</evidence>
<dbReference type="SUPFAM" id="SSF55073">
    <property type="entry name" value="Nucleotide cyclase"/>
    <property type="match status" value="1"/>
</dbReference>
<comment type="caution">
    <text evidence="4">The sequence shown here is derived from an EMBL/GenBank/DDBJ whole genome shotgun (WGS) entry which is preliminary data.</text>
</comment>
<feature type="domain" description="GGDEF" evidence="3">
    <location>
        <begin position="314"/>
        <end position="447"/>
    </location>
</feature>
<dbReference type="PANTHER" id="PTHR44757:SF2">
    <property type="entry name" value="BIOFILM ARCHITECTURE MAINTENANCE PROTEIN MBAA"/>
    <property type="match status" value="1"/>
</dbReference>
<dbReference type="PROSITE" id="PS50113">
    <property type="entry name" value="PAC"/>
    <property type="match status" value="1"/>
</dbReference>
<dbReference type="InterPro" id="IPR035965">
    <property type="entry name" value="PAS-like_dom_sf"/>
</dbReference>
<dbReference type="SMART" id="SM00052">
    <property type="entry name" value="EAL"/>
    <property type="match status" value="1"/>
</dbReference>
<dbReference type="InterPro" id="IPR000700">
    <property type="entry name" value="PAS-assoc_C"/>
</dbReference>
<dbReference type="SUPFAM" id="SSF141868">
    <property type="entry name" value="EAL domain-like"/>
    <property type="match status" value="1"/>
</dbReference>
<dbReference type="AlphaFoldDB" id="A0A811G7R4"/>
<gene>
    <name evidence="4" type="primary">gmr_1</name>
    <name evidence="4" type="ORF">SFB21_0047</name>
</gene>
<dbReference type="GO" id="GO:0071111">
    <property type="term" value="F:cyclic-guanylate-specific phosphodiesterase activity"/>
    <property type="evidence" value="ECO:0007669"/>
    <property type="project" value="UniProtKB-EC"/>
</dbReference>
<dbReference type="PROSITE" id="PS50883">
    <property type="entry name" value="EAL"/>
    <property type="match status" value="1"/>
</dbReference>
<dbReference type="PROSITE" id="PS50887">
    <property type="entry name" value="GGDEF"/>
    <property type="match status" value="1"/>
</dbReference>
<dbReference type="InterPro" id="IPR029787">
    <property type="entry name" value="Nucleotide_cyclase"/>
</dbReference>
<dbReference type="CDD" id="cd01949">
    <property type="entry name" value="GGDEF"/>
    <property type="match status" value="1"/>
</dbReference>
<dbReference type="InterPro" id="IPR043128">
    <property type="entry name" value="Rev_trsase/Diguanyl_cyclase"/>
</dbReference>
<dbReference type="EC" id="3.1.4.52" evidence="4"/>
<dbReference type="Pfam" id="PF08448">
    <property type="entry name" value="PAS_4"/>
    <property type="match status" value="1"/>
</dbReference>
<sequence length="721" mass="81930">MKYIFKNKLVPFTQEFKVKLQHSIATHMTSLSAESVVFKNLLDQLPQLIWVKYKQNKYYYNQKLHHYIGSDIQPHDIEGCKTFIHSEDFASFSSLWQNALHSQQSFETECRIRHHEQGYRYCLISAQYKQNFGQIEWIVTATDIHDHYLKHRNLHQQVLAQTKMLDASVDCIKMLTPNGHVTHMNRSGCIALGVPVNKKKFGMPWLNLLPEPIQNSGQHALQQASKGKTARFDGMSVLDGQLPQYWDNILTPVLDEAGSTQSILCVSRNISQQKVVEKQLQEVIEQDELTGLYNRRAFNKILKKAIQNAQHKQQSIGFLLIDLDYFKHINDTLGHIAGDHLLQILGQRLNSCFNHKVVVSRLGGDEFAIVVPQLSDESELLEVAQTARQQLDIPICYAGQYINGGMSIGCAIYPRDAKNSSTLLRCADVALNDLKNSGRGGIRMFKSAMFKAISQTTKQLSLARAIIQNDKIIPFYQPKVNLEDGQVISFEALLRWYDAEDQIQLPSHIFSAFQDYELATRISEIMQLKVFQDMTRWLDAGLELLPMSINAAPVEFLRDNYAETLLNRLTQFHIPYALIEIEITEQSLSDRGSDYVIRALNLLKQAGLKISLDDFGTGHSSLTRLRDYPVDCLKIDRNFIQNIRENPSDLAIVKAIGQIGASIALDILVEGIENSEQVEVLKTCDCTKGQGFYFYRPMKFQDATELLHPTDCPSQQLSSSG</sequence>